<dbReference type="AlphaFoldDB" id="A0A1T5INI3"/>
<feature type="transmembrane region" description="Helical" evidence="12">
    <location>
        <begin position="281"/>
        <end position="300"/>
    </location>
</feature>
<dbReference type="FunFam" id="1.20.58.340:FF:000004">
    <property type="entry name" value="Magnesium transport protein CorA"/>
    <property type="match status" value="1"/>
</dbReference>
<evidence type="ECO:0000256" key="7">
    <source>
        <dbReference type="ARBA" id="ARBA00022989"/>
    </source>
</evidence>
<gene>
    <name evidence="12" type="primary">corA</name>
    <name evidence="13" type="ORF">SAMN06309945_0660</name>
</gene>
<evidence type="ECO:0000256" key="11">
    <source>
        <dbReference type="ARBA" id="ARBA00045497"/>
    </source>
</evidence>
<evidence type="ECO:0000313" key="13">
    <source>
        <dbReference type="EMBL" id="SKC40726.1"/>
    </source>
</evidence>
<dbReference type="Gene3D" id="3.30.460.20">
    <property type="entry name" value="CorA soluble domain-like"/>
    <property type="match status" value="1"/>
</dbReference>
<name>A0A1T5INI3_9MICO</name>
<evidence type="ECO:0000256" key="1">
    <source>
        <dbReference type="ARBA" id="ARBA00004651"/>
    </source>
</evidence>
<sequence>MPLVDNGVYIAGKRTENPASLDETFEAMRSQNGMAWIGLYRPDAEEVQAVAAEFGLHHLSVEDALSGHQRSKLERYDDTLFVVLRPARYLDAEEEVEFGELHIFVGPDFVVTIRHAESPNLARVRNRMEANPALLALGPEAVLYAILDEVVDEYAPVIAGLENDIDEIEDQLFGTNEDVAQRIYELSREVIKFQRAVHPLTAIIEALLRGSAKYQVDVELQRSLRDVLDHTIRVVERTDGFRALLDNALTTHSTLVAQRQNDEMRRMTETSLAQNEEVKRISAWAAILFAPTLIGAIYGMNFDNMPELHWEYGYPMAIGLMVLSGIGLYVAFKFRKWL</sequence>
<keyword evidence="9 12" id="KW-0472">Membrane</keyword>
<dbReference type="InterPro" id="IPR004488">
    <property type="entry name" value="Mg/Co-transport_prot_CorA"/>
</dbReference>
<dbReference type="SUPFAM" id="SSF144083">
    <property type="entry name" value="Magnesium transport protein CorA, transmembrane region"/>
    <property type="match status" value="1"/>
</dbReference>
<dbReference type="SUPFAM" id="SSF143865">
    <property type="entry name" value="CorA soluble domain-like"/>
    <property type="match status" value="1"/>
</dbReference>
<dbReference type="InterPro" id="IPR045863">
    <property type="entry name" value="CorA_TM1_TM2"/>
</dbReference>
<comment type="catalytic activity">
    <reaction evidence="10">
        <text>Mg(2+)(in) = Mg(2+)(out)</text>
        <dbReference type="Rhea" id="RHEA:29827"/>
        <dbReference type="ChEBI" id="CHEBI:18420"/>
    </reaction>
</comment>
<evidence type="ECO:0000256" key="10">
    <source>
        <dbReference type="ARBA" id="ARBA00034269"/>
    </source>
</evidence>
<keyword evidence="8 12" id="KW-0406">Ion transport</keyword>
<comment type="function">
    <text evidence="11">Mediates influx of magnesium ions. Alternates between open and closed states. Activated by low cytoplasmic Mg(2+) levels. Inactive when cytoplasmic Mg(2+) levels are high.</text>
</comment>
<dbReference type="STRING" id="123320.SAMN06309945_0660"/>
<evidence type="ECO:0000256" key="8">
    <source>
        <dbReference type="ARBA" id="ARBA00023065"/>
    </source>
</evidence>
<keyword evidence="7 12" id="KW-1133">Transmembrane helix</keyword>
<comment type="similarity">
    <text evidence="2 12">Belongs to the CorA metal ion transporter (MIT) (TC 1.A.35) family.</text>
</comment>
<dbReference type="InterPro" id="IPR045861">
    <property type="entry name" value="CorA_cytoplasmic_dom"/>
</dbReference>
<evidence type="ECO:0000256" key="4">
    <source>
        <dbReference type="ARBA" id="ARBA00022475"/>
    </source>
</evidence>
<keyword evidence="3 12" id="KW-0813">Transport</keyword>
<dbReference type="Gene3D" id="1.20.58.340">
    <property type="entry name" value="Magnesium transport protein CorA, transmembrane region"/>
    <property type="match status" value="2"/>
</dbReference>
<proteinExistence type="inferred from homology"/>
<evidence type="ECO:0000313" key="14">
    <source>
        <dbReference type="Proteomes" id="UP000190857"/>
    </source>
</evidence>
<dbReference type="PANTHER" id="PTHR46494">
    <property type="entry name" value="CORA FAMILY METAL ION TRANSPORTER (EUROFUNG)"/>
    <property type="match status" value="1"/>
</dbReference>
<dbReference type="EMBL" id="FUZP01000001">
    <property type="protein sequence ID" value="SKC40726.1"/>
    <property type="molecule type" value="Genomic_DNA"/>
</dbReference>
<keyword evidence="14" id="KW-1185">Reference proteome</keyword>
<feature type="transmembrane region" description="Helical" evidence="12">
    <location>
        <begin position="312"/>
        <end position="332"/>
    </location>
</feature>
<dbReference type="GO" id="GO:0005886">
    <property type="term" value="C:plasma membrane"/>
    <property type="evidence" value="ECO:0007669"/>
    <property type="project" value="UniProtKB-SubCell"/>
</dbReference>
<organism evidence="13 14">
    <name type="scientific">Okibacterium fritillariae</name>
    <dbReference type="NCBI Taxonomy" id="123320"/>
    <lineage>
        <taxon>Bacteria</taxon>
        <taxon>Bacillati</taxon>
        <taxon>Actinomycetota</taxon>
        <taxon>Actinomycetes</taxon>
        <taxon>Micrococcales</taxon>
        <taxon>Microbacteriaceae</taxon>
        <taxon>Okibacterium</taxon>
    </lineage>
</organism>
<dbReference type="Pfam" id="PF01544">
    <property type="entry name" value="CorA"/>
    <property type="match status" value="1"/>
</dbReference>
<keyword evidence="6 12" id="KW-0460">Magnesium</keyword>
<accession>A0A1T5INI3</accession>
<evidence type="ECO:0000256" key="12">
    <source>
        <dbReference type="RuleBase" id="RU362010"/>
    </source>
</evidence>
<dbReference type="GO" id="GO:0000287">
    <property type="term" value="F:magnesium ion binding"/>
    <property type="evidence" value="ECO:0007669"/>
    <property type="project" value="TreeGrafter"/>
</dbReference>
<evidence type="ECO:0000256" key="6">
    <source>
        <dbReference type="ARBA" id="ARBA00022842"/>
    </source>
</evidence>
<dbReference type="CDD" id="cd12830">
    <property type="entry name" value="MtCorA-like"/>
    <property type="match status" value="1"/>
</dbReference>
<protein>
    <recommendedName>
        <fullName evidence="12">Magnesium transport protein CorA</fullName>
    </recommendedName>
</protein>
<dbReference type="GO" id="GO:0015095">
    <property type="term" value="F:magnesium ion transmembrane transporter activity"/>
    <property type="evidence" value="ECO:0007669"/>
    <property type="project" value="UniProtKB-UniRule"/>
</dbReference>
<keyword evidence="4 12" id="KW-1003">Cell membrane</keyword>
<evidence type="ECO:0000256" key="3">
    <source>
        <dbReference type="ARBA" id="ARBA00022448"/>
    </source>
</evidence>
<comment type="subcellular location">
    <subcellularLocation>
        <location evidence="1">Cell membrane</location>
        <topology evidence="1">Multi-pass membrane protein</topology>
    </subcellularLocation>
    <subcellularLocation>
        <location evidence="12">Membrane</location>
        <topology evidence="12">Multi-pass membrane protein</topology>
    </subcellularLocation>
</comment>
<dbReference type="PANTHER" id="PTHR46494:SF1">
    <property type="entry name" value="CORA FAMILY METAL ION TRANSPORTER (EUROFUNG)"/>
    <property type="match status" value="1"/>
</dbReference>
<dbReference type="GO" id="GO:0015087">
    <property type="term" value="F:cobalt ion transmembrane transporter activity"/>
    <property type="evidence" value="ECO:0007669"/>
    <property type="project" value="UniProtKB-UniRule"/>
</dbReference>
<dbReference type="OrthoDB" id="9803416at2"/>
<dbReference type="InterPro" id="IPR002523">
    <property type="entry name" value="MgTranspt_CorA/ZnTranspt_ZntB"/>
</dbReference>
<dbReference type="Proteomes" id="UP000190857">
    <property type="component" value="Unassembled WGS sequence"/>
</dbReference>
<dbReference type="RefSeq" id="WP_079726856.1">
    <property type="nucleotide sequence ID" value="NZ_FUZP01000001.1"/>
</dbReference>
<evidence type="ECO:0000256" key="2">
    <source>
        <dbReference type="ARBA" id="ARBA00009765"/>
    </source>
</evidence>
<dbReference type="NCBIfam" id="TIGR00383">
    <property type="entry name" value="corA"/>
    <property type="match status" value="1"/>
</dbReference>
<evidence type="ECO:0000256" key="5">
    <source>
        <dbReference type="ARBA" id="ARBA00022692"/>
    </source>
</evidence>
<dbReference type="GO" id="GO:0050897">
    <property type="term" value="F:cobalt ion binding"/>
    <property type="evidence" value="ECO:0007669"/>
    <property type="project" value="TreeGrafter"/>
</dbReference>
<keyword evidence="5 12" id="KW-0812">Transmembrane</keyword>
<evidence type="ECO:0000256" key="9">
    <source>
        <dbReference type="ARBA" id="ARBA00023136"/>
    </source>
</evidence>
<reference evidence="13 14" key="1">
    <citation type="submission" date="2017-02" db="EMBL/GenBank/DDBJ databases">
        <authorList>
            <person name="Peterson S.W."/>
        </authorList>
    </citation>
    <scope>NUCLEOTIDE SEQUENCE [LARGE SCALE GENOMIC DNA]</scope>
    <source>
        <strain evidence="13 14">VKM Ac-2059</strain>
    </source>
</reference>